<keyword evidence="4" id="KW-0489">Methyltransferase</keyword>
<dbReference type="InterPro" id="IPR047261">
    <property type="entry name" value="MRM1_MeTrfase_dom"/>
</dbReference>
<gene>
    <name evidence="12" type="ORF">AC579_1752</name>
</gene>
<dbReference type="Gene3D" id="3.30.1330.30">
    <property type="match status" value="1"/>
</dbReference>
<feature type="region of interest" description="Disordered" evidence="10">
    <location>
        <begin position="299"/>
        <end position="338"/>
    </location>
</feature>
<keyword evidence="6" id="KW-0949">S-adenosyl-L-methionine</keyword>
<dbReference type="PANTHER" id="PTHR46103:SF1">
    <property type="entry name" value="RRNA METHYLTRANSFERASE 1, MITOCHONDRIAL"/>
    <property type="match status" value="1"/>
</dbReference>
<dbReference type="STRING" id="113226.A0A139IP90"/>
<proteinExistence type="inferred from homology"/>
<comment type="subcellular location">
    <subcellularLocation>
        <location evidence="1">Mitochondrion</location>
    </subcellularLocation>
</comment>
<feature type="compositionally biased region" description="Basic and acidic residues" evidence="10">
    <location>
        <begin position="166"/>
        <end position="175"/>
    </location>
</feature>
<feature type="compositionally biased region" description="Basic and acidic residues" evidence="10">
    <location>
        <begin position="141"/>
        <end position="156"/>
    </location>
</feature>
<dbReference type="GO" id="GO:0005739">
    <property type="term" value="C:mitochondrion"/>
    <property type="evidence" value="ECO:0007669"/>
    <property type="project" value="UniProtKB-SubCell"/>
</dbReference>
<evidence type="ECO:0000256" key="8">
    <source>
        <dbReference type="ARBA" id="ARBA00023128"/>
    </source>
</evidence>
<dbReference type="InterPro" id="IPR001537">
    <property type="entry name" value="SpoU_MeTrfase"/>
</dbReference>
<reference evidence="12 13" key="1">
    <citation type="submission" date="2015-07" db="EMBL/GenBank/DDBJ databases">
        <title>Comparative genomics of the Sigatoka disease complex on banana suggests a link between parallel evolutionary changes in Pseudocercospora fijiensis and Pseudocercospora eumusae and increased virulence on the banana host.</title>
        <authorList>
            <person name="Chang T.-C."/>
            <person name="Salvucci A."/>
            <person name="Crous P.W."/>
            <person name="Stergiopoulos I."/>
        </authorList>
    </citation>
    <scope>NUCLEOTIDE SEQUENCE [LARGE SCALE GENOMIC DNA]</scope>
    <source>
        <strain evidence="12 13">CBS 116634</strain>
    </source>
</reference>
<dbReference type="PANTHER" id="PTHR46103">
    <property type="entry name" value="RRNA METHYLTRANSFERASE 1, MITOCHONDRIAL"/>
    <property type="match status" value="1"/>
</dbReference>
<dbReference type="InterPro" id="IPR029028">
    <property type="entry name" value="Alpha/beta_knot_MTases"/>
</dbReference>
<dbReference type="InterPro" id="IPR047182">
    <property type="entry name" value="MRM1"/>
</dbReference>
<dbReference type="InterPro" id="IPR029026">
    <property type="entry name" value="tRNA_m1G_MTases_N"/>
</dbReference>
<dbReference type="EMBL" id="LFZO01000036">
    <property type="protein sequence ID" value="KXT16495.1"/>
    <property type="molecule type" value="Genomic_DNA"/>
</dbReference>
<keyword evidence="5" id="KW-0808">Transferase</keyword>
<keyword evidence="8" id="KW-0496">Mitochondrion</keyword>
<evidence type="ECO:0000313" key="12">
    <source>
        <dbReference type="EMBL" id="KXT16495.1"/>
    </source>
</evidence>
<dbReference type="AlphaFoldDB" id="A0A139IP90"/>
<evidence type="ECO:0000256" key="5">
    <source>
        <dbReference type="ARBA" id="ARBA00022679"/>
    </source>
</evidence>
<feature type="compositionally biased region" description="Basic and acidic residues" evidence="10">
    <location>
        <begin position="185"/>
        <end position="195"/>
    </location>
</feature>
<evidence type="ECO:0000256" key="7">
    <source>
        <dbReference type="ARBA" id="ARBA00022946"/>
    </source>
</evidence>
<organism evidence="12 13">
    <name type="scientific">Pseudocercospora musae</name>
    <dbReference type="NCBI Taxonomy" id="113226"/>
    <lineage>
        <taxon>Eukaryota</taxon>
        <taxon>Fungi</taxon>
        <taxon>Dikarya</taxon>
        <taxon>Ascomycota</taxon>
        <taxon>Pezizomycotina</taxon>
        <taxon>Dothideomycetes</taxon>
        <taxon>Dothideomycetidae</taxon>
        <taxon>Mycosphaerellales</taxon>
        <taxon>Mycosphaerellaceae</taxon>
        <taxon>Pseudocercospora</taxon>
    </lineage>
</organism>
<dbReference type="Gene3D" id="3.40.1280.10">
    <property type="match status" value="1"/>
</dbReference>
<dbReference type="SMART" id="SM00967">
    <property type="entry name" value="SpoU_sub_bind"/>
    <property type="match status" value="1"/>
</dbReference>
<keyword evidence="3" id="KW-0698">rRNA processing</keyword>
<evidence type="ECO:0000256" key="10">
    <source>
        <dbReference type="SAM" id="MobiDB-lite"/>
    </source>
</evidence>
<evidence type="ECO:0000256" key="6">
    <source>
        <dbReference type="ARBA" id="ARBA00022691"/>
    </source>
</evidence>
<evidence type="ECO:0000256" key="9">
    <source>
        <dbReference type="ARBA" id="ARBA00034881"/>
    </source>
</evidence>
<dbReference type="Proteomes" id="UP000073492">
    <property type="component" value="Unassembled WGS sequence"/>
</dbReference>
<dbReference type="SUPFAM" id="SSF75217">
    <property type="entry name" value="alpha/beta knot"/>
    <property type="match status" value="1"/>
</dbReference>
<evidence type="ECO:0000256" key="4">
    <source>
        <dbReference type="ARBA" id="ARBA00022603"/>
    </source>
</evidence>
<evidence type="ECO:0000313" key="13">
    <source>
        <dbReference type="Proteomes" id="UP000073492"/>
    </source>
</evidence>
<feature type="compositionally biased region" description="Basic and acidic residues" evidence="10">
    <location>
        <begin position="36"/>
        <end position="49"/>
    </location>
</feature>
<dbReference type="OrthoDB" id="270651at2759"/>
<keyword evidence="7" id="KW-0809">Transit peptide</keyword>
<dbReference type="SUPFAM" id="SSF55315">
    <property type="entry name" value="L30e-like"/>
    <property type="match status" value="1"/>
</dbReference>
<keyword evidence="13" id="KW-1185">Reference proteome</keyword>
<comment type="caution">
    <text evidence="12">The sequence shown here is derived from an EMBL/GenBank/DDBJ whole genome shotgun (WGS) entry which is preliminary data.</text>
</comment>
<dbReference type="GO" id="GO:0003723">
    <property type="term" value="F:RNA binding"/>
    <property type="evidence" value="ECO:0007669"/>
    <property type="project" value="InterPro"/>
</dbReference>
<evidence type="ECO:0000256" key="3">
    <source>
        <dbReference type="ARBA" id="ARBA00022552"/>
    </source>
</evidence>
<sequence>MSSTLLQRHLCFHGRLWTGHKALVSTTSAINRGLRATRDGDGFDRGGRDRSRKAIPATRTASRDRPSFGNSRRLSDHVETGRFSGRRDRDNYAETKSGRQDRPSSRNGFRERDRPQRPSYRSDEGSHSSSSKFGNGRHSRRSEDYEFNDRSRDKPPPRQGGRNRPGQRERRERALAGKPSGGMGRRNDEGAHDRGPLSQKPRDLRKHIKNACRQIHFIQSKESAGEDVRDLISDVKFSLKNINMDPILETDEGADEVVALFRDGSKDGTFLAGDLPDGKKSVIYITEQGTLDVDVAASPRITKDPNQRKAAYMEEKARGRSEPSKPTKRESRSNSDEADANVPIALPYSSAGSEFLYGWNSVLAALRARRRKCYKLYIHPKIFERDIGGEGTSSGEKPFNELQQLAKVAKVQIANESRVALLNKMSGDRPHNGVVLETSRLPAPPIVGLMKPELRKGIIPVELGKQSSEEEEINGAPRTIRALGSSWRHPFVLLLDGITDPGNVGNIIRTAHFYGVDAVAIATNTCANLSSGVLAKASSGACEAVQILAVPSASGFIHSCSRYRWKIYGAVAPTAEGTGRPNDDLHITASMLSSTSPLTKNSCILMLGAEGEGLRQNLRARADKFVSIEGGARAEGTPDVGVDSMNVGVATGVLLEAFLRKPVDAPANIVAQDEESIGF</sequence>
<protein>
    <recommendedName>
        <fullName evidence="9">rRNA methyltransferase 1, mitochondrial</fullName>
    </recommendedName>
</protein>
<dbReference type="Pfam" id="PF00588">
    <property type="entry name" value="SpoU_methylase"/>
    <property type="match status" value="1"/>
</dbReference>
<evidence type="ECO:0000256" key="2">
    <source>
        <dbReference type="ARBA" id="ARBA00007228"/>
    </source>
</evidence>
<feature type="compositionally biased region" description="Basic and acidic residues" evidence="10">
    <location>
        <begin position="301"/>
        <end position="335"/>
    </location>
</feature>
<evidence type="ECO:0000259" key="11">
    <source>
        <dbReference type="SMART" id="SM00967"/>
    </source>
</evidence>
<dbReference type="CDD" id="cd18105">
    <property type="entry name" value="SpoU-like_MRM1"/>
    <property type="match status" value="1"/>
</dbReference>
<dbReference type="GO" id="GO:0016435">
    <property type="term" value="F:rRNA (guanine) methyltransferase activity"/>
    <property type="evidence" value="ECO:0007669"/>
    <property type="project" value="TreeGrafter"/>
</dbReference>
<dbReference type="InterPro" id="IPR013123">
    <property type="entry name" value="SpoU_subst-bd"/>
</dbReference>
<accession>A0A139IP90</accession>
<feature type="region of interest" description="Disordered" evidence="10">
    <location>
        <begin position="35"/>
        <end position="202"/>
    </location>
</feature>
<feature type="domain" description="RNA 2-O ribose methyltransferase substrate binding" evidence="11">
    <location>
        <begin position="355"/>
        <end position="444"/>
    </location>
</feature>
<dbReference type="Pfam" id="PF08032">
    <property type="entry name" value="SpoU_sub_bind"/>
    <property type="match status" value="1"/>
</dbReference>
<dbReference type="InterPro" id="IPR029064">
    <property type="entry name" value="Ribosomal_eL30-like_sf"/>
</dbReference>
<comment type="similarity">
    <text evidence="2">Belongs to the class IV-like SAM-binding methyltransferase superfamily. RNA methyltransferase TrmH family.</text>
</comment>
<feature type="compositionally biased region" description="Basic and acidic residues" evidence="10">
    <location>
        <begin position="73"/>
        <end position="126"/>
    </location>
</feature>
<name>A0A139IP90_9PEZI</name>
<evidence type="ECO:0000256" key="1">
    <source>
        <dbReference type="ARBA" id="ARBA00004173"/>
    </source>
</evidence>